<dbReference type="PANTHER" id="PTHR20852:SF115">
    <property type="entry name" value="GLUTAMINE SYNTHETASE"/>
    <property type="match status" value="1"/>
</dbReference>
<evidence type="ECO:0000313" key="2">
    <source>
        <dbReference type="EMBL" id="CAL1603188.1"/>
    </source>
</evidence>
<dbReference type="InterPro" id="IPR050292">
    <property type="entry name" value="Glutamine_Synthetase"/>
</dbReference>
<dbReference type="GO" id="GO:0004356">
    <property type="term" value="F:glutamine synthetase activity"/>
    <property type="evidence" value="ECO:0007669"/>
    <property type="project" value="InterPro"/>
</dbReference>
<proteinExistence type="predicted"/>
<name>A0AAV2LPR6_KNICA</name>
<reference evidence="2 3" key="1">
    <citation type="submission" date="2024-04" db="EMBL/GenBank/DDBJ databases">
        <authorList>
            <person name="Waldvogel A.-M."/>
            <person name="Schoenle A."/>
        </authorList>
    </citation>
    <scope>NUCLEOTIDE SEQUENCE [LARGE SCALE GENOMIC DNA]</scope>
</reference>
<protein>
    <submittedName>
        <fullName evidence="2">Uncharacterized protein</fullName>
    </submittedName>
</protein>
<feature type="region of interest" description="Disordered" evidence="1">
    <location>
        <begin position="124"/>
        <end position="145"/>
    </location>
</feature>
<dbReference type="Proteomes" id="UP001497482">
    <property type="component" value="Chromosome 4"/>
</dbReference>
<evidence type="ECO:0000256" key="1">
    <source>
        <dbReference type="SAM" id="MobiDB-lite"/>
    </source>
</evidence>
<dbReference type="GO" id="GO:0006542">
    <property type="term" value="P:glutamine biosynthetic process"/>
    <property type="evidence" value="ECO:0007669"/>
    <property type="project" value="InterPro"/>
</dbReference>
<dbReference type="PANTHER" id="PTHR20852">
    <property type="entry name" value="GLUTAMINE SYNTHETASE"/>
    <property type="match status" value="1"/>
</dbReference>
<dbReference type="Gene3D" id="3.10.20.70">
    <property type="entry name" value="Glutamine synthetase, N-terminal domain"/>
    <property type="match status" value="1"/>
</dbReference>
<keyword evidence="3" id="KW-1185">Reference proteome</keyword>
<gene>
    <name evidence="2" type="ORF">KC01_LOCUS30904</name>
</gene>
<dbReference type="InterPro" id="IPR036651">
    <property type="entry name" value="Gln_synt_N_sf"/>
</dbReference>
<dbReference type="GO" id="GO:0005737">
    <property type="term" value="C:cytoplasm"/>
    <property type="evidence" value="ECO:0007669"/>
    <property type="project" value="TreeGrafter"/>
</dbReference>
<accession>A0AAV2LPR6</accession>
<dbReference type="Gene3D" id="3.30.590.10">
    <property type="entry name" value="Glutamine synthetase/guanido kinase, catalytic domain"/>
    <property type="match status" value="1"/>
</dbReference>
<evidence type="ECO:0000313" key="3">
    <source>
        <dbReference type="Proteomes" id="UP001497482"/>
    </source>
</evidence>
<sequence>MVPFELQLVPVRIFRNPFSLDPHKLVLCEAREMDGTPALGNRRQQCLRVMEASEDHKPWFGFEQEYLLETPEGLPLGWTSPTPPPVVSTVSSAELGLDKVFGRDVCVSHCRACLYAGVRLTGTTAEGLPSQVPPPQRETEGCCLD</sequence>
<dbReference type="SUPFAM" id="SSF55931">
    <property type="entry name" value="Glutamine synthetase/guanido kinase"/>
    <property type="match status" value="1"/>
</dbReference>
<dbReference type="EMBL" id="OZ035826">
    <property type="protein sequence ID" value="CAL1603188.1"/>
    <property type="molecule type" value="Genomic_DNA"/>
</dbReference>
<dbReference type="AlphaFoldDB" id="A0AAV2LPR6"/>
<dbReference type="InterPro" id="IPR014746">
    <property type="entry name" value="Gln_synth/guanido_kin_cat_dom"/>
</dbReference>
<organism evidence="2 3">
    <name type="scientific">Knipowitschia caucasica</name>
    <name type="common">Caucasian dwarf goby</name>
    <name type="synonym">Pomatoschistus caucasicus</name>
    <dbReference type="NCBI Taxonomy" id="637954"/>
    <lineage>
        <taxon>Eukaryota</taxon>
        <taxon>Metazoa</taxon>
        <taxon>Chordata</taxon>
        <taxon>Craniata</taxon>
        <taxon>Vertebrata</taxon>
        <taxon>Euteleostomi</taxon>
        <taxon>Actinopterygii</taxon>
        <taxon>Neopterygii</taxon>
        <taxon>Teleostei</taxon>
        <taxon>Neoteleostei</taxon>
        <taxon>Acanthomorphata</taxon>
        <taxon>Gobiaria</taxon>
        <taxon>Gobiiformes</taxon>
        <taxon>Gobioidei</taxon>
        <taxon>Gobiidae</taxon>
        <taxon>Gobiinae</taxon>
        <taxon>Knipowitschia</taxon>
    </lineage>
</organism>